<comment type="caution">
    <text evidence="3">The sequence shown here is derived from an EMBL/GenBank/DDBJ whole genome shotgun (WGS) entry which is preliminary data.</text>
</comment>
<dbReference type="AlphaFoldDB" id="A0A426TRJ2"/>
<dbReference type="Pfam" id="PF19308">
    <property type="entry name" value="CRISPR_Cas6_N"/>
    <property type="match status" value="1"/>
</dbReference>
<evidence type="ECO:0000259" key="1">
    <source>
        <dbReference type="Pfam" id="PF10040"/>
    </source>
</evidence>
<evidence type="ECO:0000313" key="3">
    <source>
        <dbReference type="EMBL" id="RRR66108.1"/>
    </source>
</evidence>
<reference evidence="3 4" key="1">
    <citation type="submission" date="2018-12" db="EMBL/GenBank/DDBJ databases">
        <title>Genome Sequence of Candidatus Viridilinea halotolerans isolated from saline sulfide-rich spring.</title>
        <authorList>
            <person name="Grouzdev D.S."/>
            <person name="Burganskaya E.I."/>
            <person name="Krutkina M.S."/>
            <person name="Sukhacheva M.V."/>
            <person name="Gorlenko V.M."/>
        </authorList>
    </citation>
    <scope>NUCLEOTIDE SEQUENCE [LARGE SCALE GENOMIC DNA]</scope>
    <source>
        <strain evidence="3">Chok-6</strain>
    </source>
</reference>
<evidence type="ECO:0000259" key="2">
    <source>
        <dbReference type="Pfam" id="PF19308"/>
    </source>
</evidence>
<gene>
    <name evidence="3" type="ORF">EI684_21240</name>
</gene>
<protein>
    <submittedName>
        <fullName evidence="3">CRISPR system precrRNA processing endoribonuclease RAMP protein Cas6</fullName>
    </submittedName>
</protein>
<proteinExistence type="predicted"/>
<evidence type="ECO:0000313" key="4">
    <source>
        <dbReference type="Proteomes" id="UP000280307"/>
    </source>
</evidence>
<dbReference type="InterPro" id="IPR045747">
    <property type="entry name" value="CRISPR-assoc_prot_Cas6_N_sf"/>
</dbReference>
<feature type="domain" description="CRISPR-associated protein Cas6-like N-terminal" evidence="2">
    <location>
        <begin position="1"/>
        <end position="58"/>
    </location>
</feature>
<sequence length="271" mass="29430">MPSAIVYTLQPLRAARVPANLGRATHAAVLRLIRDADPALAERVHDDEGLKPLTVSNVLGLGPGKQVEVTPERTYGLRVTLLSEALEALAPAWTPEALGELDLDGHAWRVVARADAPDDDAWAGRVAYTELAAPLLERPGEQPSRWSIQFAAPVTFRRRGANVPLPMPELVFGSLLEKWNAFAPIALPDEVRRYAEECLAVSRYDLRTIASPTSNGALQIGAVGRCTYISTNHDRYWQACITTLARFALYSGIGAGAARGWGQARMIGDSR</sequence>
<dbReference type="Gene3D" id="3.30.70.1900">
    <property type="match status" value="1"/>
</dbReference>
<dbReference type="InterPro" id="IPR045648">
    <property type="entry name" value="CRISPR-assoc_Cas6-like_N"/>
</dbReference>
<dbReference type="Proteomes" id="UP000280307">
    <property type="component" value="Unassembled WGS sequence"/>
</dbReference>
<dbReference type="Gene3D" id="3.30.70.1890">
    <property type="match status" value="1"/>
</dbReference>
<feature type="domain" description="CRISPR-associated protein Cas6 C-terminal" evidence="1">
    <location>
        <begin position="148"/>
        <end position="263"/>
    </location>
</feature>
<dbReference type="EMBL" id="RSAS01000886">
    <property type="protein sequence ID" value="RRR66108.1"/>
    <property type="molecule type" value="Genomic_DNA"/>
</dbReference>
<dbReference type="InterPro" id="IPR019267">
    <property type="entry name" value="CRISPR-assoc_Cas6_C"/>
</dbReference>
<organism evidence="3 4">
    <name type="scientific">Candidatus Viridilinea halotolerans</name>
    <dbReference type="NCBI Taxonomy" id="2491704"/>
    <lineage>
        <taxon>Bacteria</taxon>
        <taxon>Bacillati</taxon>
        <taxon>Chloroflexota</taxon>
        <taxon>Chloroflexia</taxon>
        <taxon>Chloroflexales</taxon>
        <taxon>Chloroflexineae</taxon>
        <taxon>Oscillochloridaceae</taxon>
        <taxon>Candidatus Viridilinea</taxon>
    </lineage>
</organism>
<dbReference type="CDD" id="cd21141">
    <property type="entry name" value="Cas6_III-like"/>
    <property type="match status" value="1"/>
</dbReference>
<accession>A0A426TRJ2</accession>
<dbReference type="Pfam" id="PF10040">
    <property type="entry name" value="CRISPR_Cas6"/>
    <property type="match status" value="1"/>
</dbReference>
<name>A0A426TRJ2_9CHLR</name>